<dbReference type="RefSeq" id="XP_068361792.1">
    <property type="nucleotide sequence ID" value="XM_068502733.1"/>
</dbReference>
<sequence length="390" mass="44872">MRKGSVNHIFLNEMGENPSLESSVETGESVDSIVGQINIIYNKISDRESFRAIRQYCRGVRPNLILQTLIKMVSSLQSGQTCDENGVPFKQLINQFLFSFQIDVKIQNIHLYVDRMGNGIDYFLNDASQQKTKTFVKSIKSKYGKLRRNCEGLKETSTETDFTNCLDSFHTLNKSIADFIQIHKDNGSWSQQAKSYAMNLEKTLSQGVIITNLKSHLEKLEKSLQSLQILPPSSPRKQQLFQKRAITELDNVSSLVAWTCTTNGEINGELSGQIQSEIDNEMSEVKSVIPKRSSGRSPRRGRPSKHSIPTEEEIAQIPAKDVIQYHLRPYNRIQDLENENKKLRDFIRQCPHQPEEIRQLRQENEELASLQKSLLQELEELEFRLRERQK</sequence>
<dbReference type="Proteomes" id="UP000179807">
    <property type="component" value="Unassembled WGS sequence"/>
</dbReference>
<evidence type="ECO:0000256" key="2">
    <source>
        <dbReference type="SAM" id="MobiDB-lite"/>
    </source>
</evidence>
<evidence type="ECO:0000313" key="4">
    <source>
        <dbReference type="Proteomes" id="UP000179807"/>
    </source>
</evidence>
<dbReference type="EMBL" id="MLAK01000661">
    <property type="protein sequence ID" value="OHT08656.1"/>
    <property type="molecule type" value="Genomic_DNA"/>
</dbReference>
<name>A0A1J4KCJ2_9EUKA</name>
<dbReference type="GeneID" id="94837437"/>
<comment type="caution">
    <text evidence="3">The sequence shown here is derived from an EMBL/GenBank/DDBJ whole genome shotgun (WGS) entry which is preliminary data.</text>
</comment>
<dbReference type="AlphaFoldDB" id="A0A1J4KCJ2"/>
<protein>
    <submittedName>
        <fullName evidence="3">Uncharacterized protein</fullName>
    </submittedName>
</protein>
<gene>
    <name evidence="3" type="ORF">TRFO_22739</name>
</gene>
<accession>A0A1J4KCJ2</accession>
<keyword evidence="1" id="KW-0175">Coiled coil</keyword>
<evidence type="ECO:0000256" key="1">
    <source>
        <dbReference type="SAM" id="Coils"/>
    </source>
</evidence>
<reference evidence="3" key="1">
    <citation type="submission" date="2016-10" db="EMBL/GenBank/DDBJ databases">
        <authorList>
            <person name="Benchimol M."/>
            <person name="Almeida L.G."/>
            <person name="Vasconcelos A.T."/>
            <person name="Perreira-Neves A."/>
            <person name="Rosa I.A."/>
            <person name="Tasca T."/>
            <person name="Bogo M.R."/>
            <person name="de Souza W."/>
        </authorList>
    </citation>
    <scope>NUCLEOTIDE SEQUENCE [LARGE SCALE GENOMIC DNA]</scope>
    <source>
        <strain evidence="3">K</strain>
    </source>
</reference>
<dbReference type="VEuPathDB" id="TrichDB:TRFO_22739"/>
<feature type="compositionally biased region" description="Basic residues" evidence="2">
    <location>
        <begin position="293"/>
        <end position="305"/>
    </location>
</feature>
<feature type="coiled-coil region" evidence="1">
    <location>
        <begin position="357"/>
        <end position="384"/>
    </location>
</feature>
<keyword evidence="4" id="KW-1185">Reference proteome</keyword>
<proteinExistence type="predicted"/>
<organism evidence="3 4">
    <name type="scientific">Tritrichomonas foetus</name>
    <dbReference type="NCBI Taxonomy" id="1144522"/>
    <lineage>
        <taxon>Eukaryota</taxon>
        <taxon>Metamonada</taxon>
        <taxon>Parabasalia</taxon>
        <taxon>Tritrichomonadida</taxon>
        <taxon>Tritrichomonadidae</taxon>
        <taxon>Tritrichomonas</taxon>
    </lineage>
</organism>
<evidence type="ECO:0000313" key="3">
    <source>
        <dbReference type="EMBL" id="OHT08656.1"/>
    </source>
</evidence>
<feature type="region of interest" description="Disordered" evidence="2">
    <location>
        <begin position="287"/>
        <end position="310"/>
    </location>
</feature>